<keyword evidence="4" id="KW-0021">Allosteric enzyme</keyword>
<dbReference type="FunFam" id="3.30.450.40:FF:000004">
    <property type="entry name" value="Phosphodiesterase"/>
    <property type="match status" value="1"/>
</dbReference>
<evidence type="ECO:0000256" key="8">
    <source>
        <dbReference type="ARBA" id="ARBA00022737"/>
    </source>
</evidence>
<dbReference type="PROSITE" id="PS00126">
    <property type="entry name" value="PDEASE_I_1"/>
    <property type="match status" value="1"/>
</dbReference>
<evidence type="ECO:0000313" key="22">
    <source>
        <dbReference type="EMBL" id="KAJ8022392.1"/>
    </source>
</evidence>
<dbReference type="FunFam" id="3.30.450.40:FF:000015">
    <property type="entry name" value="Phosphodiesterase"/>
    <property type="match status" value="1"/>
</dbReference>
<comment type="catalytic activity">
    <reaction evidence="13">
        <text>3',5'-cyclic GMP + H2O = GMP + H(+)</text>
        <dbReference type="Rhea" id="RHEA:16957"/>
        <dbReference type="ChEBI" id="CHEBI:15377"/>
        <dbReference type="ChEBI" id="CHEBI:15378"/>
        <dbReference type="ChEBI" id="CHEBI:57746"/>
        <dbReference type="ChEBI" id="CHEBI:58115"/>
        <dbReference type="EC" id="3.1.4.35"/>
    </reaction>
    <physiologicalReaction direction="left-to-right" evidence="13">
        <dbReference type="Rhea" id="RHEA:16958"/>
    </physiologicalReaction>
</comment>
<evidence type="ECO:0000256" key="4">
    <source>
        <dbReference type="ARBA" id="ARBA00022533"/>
    </source>
</evidence>
<comment type="cofactor">
    <cofactor evidence="1">
        <name>Mg(2+)</name>
        <dbReference type="ChEBI" id="CHEBI:18420"/>
    </cofactor>
</comment>
<dbReference type="SMART" id="SM00065">
    <property type="entry name" value="GAF"/>
    <property type="match status" value="2"/>
</dbReference>
<comment type="similarity">
    <text evidence="3 19">Belongs to the cyclic nucleotide phosphodiesterase family.</text>
</comment>
<dbReference type="InterPro" id="IPR029016">
    <property type="entry name" value="GAF-like_dom_sf"/>
</dbReference>
<keyword evidence="6" id="KW-0597">Phosphoprotein</keyword>
<feature type="compositionally biased region" description="Basic and acidic residues" evidence="20">
    <location>
        <begin position="33"/>
        <end position="56"/>
    </location>
</feature>
<dbReference type="GO" id="GO:0047555">
    <property type="term" value="F:3',5'-cyclic-GMP phosphodiesterase activity"/>
    <property type="evidence" value="ECO:0007669"/>
    <property type="project" value="UniProtKB-EC"/>
</dbReference>
<evidence type="ECO:0000256" key="12">
    <source>
        <dbReference type="ARBA" id="ARBA00022992"/>
    </source>
</evidence>
<comment type="pathway">
    <text evidence="14">Purine metabolism; 3',5'-cyclic GMP degradation; GMP from 3',5'-cyclic GMP: step 1/1.</text>
</comment>
<evidence type="ECO:0000256" key="14">
    <source>
        <dbReference type="ARBA" id="ARBA00037913"/>
    </source>
</evidence>
<name>A0A9Q0YLM7_HOLLE</name>
<dbReference type="EC" id="3.1.4.-" evidence="19"/>
<protein>
    <recommendedName>
        <fullName evidence="19">Phosphodiesterase</fullName>
        <ecNumber evidence="19">3.1.4.-</ecNumber>
    </recommendedName>
</protein>
<dbReference type="OrthoDB" id="295473at2759"/>
<dbReference type="SMART" id="SM00471">
    <property type="entry name" value="HDc"/>
    <property type="match status" value="1"/>
</dbReference>
<dbReference type="InterPro" id="IPR003607">
    <property type="entry name" value="HD/PDEase_dom"/>
</dbReference>
<dbReference type="Pfam" id="PF01590">
    <property type="entry name" value="GAF"/>
    <property type="match status" value="2"/>
</dbReference>
<dbReference type="Gene3D" id="1.10.1300.10">
    <property type="entry name" value="3'5'-cyclic nucleotide phosphodiesterase, catalytic domain"/>
    <property type="match status" value="1"/>
</dbReference>
<dbReference type="InterPro" id="IPR036971">
    <property type="entry name" value="PDEase_catalytic_dom_sf"/>
</dbReference>
<evidence type="ECO:0000256" key="1">
    <source>
        <dbReference type="ARBA" id="ARBA00001946"/>
    </source>
</evidence>
<evidence type="ECO:0000256" key="6">
    <source>
        <dbReference type="ARBA" id="ARBA00022553"/>
    </source>
</evidence>
<feature type="binding site" evidence="17">
    <location>
        <begin position="653"/>
        <end position="657"/>
    </location>
    <ligand>
        <name>AMP</name>
        <dbReference type="ChEBI" id="CHEBI:456215"/>
    </ligand>
</feature>
<comment type="function">
    <text evidence="15">Plays a role in signal transduction by regulating the intracellular concentration of cyclic nucleotides. This phosphodiesterase catalyzes the specific hydrolysis of cGMP to 5'-GMP. Specifically regulates nitric-oxide-generated cGMP.</text>
</comment>
<comment type="cofactor">
    <cofactor evidence="2">
        <name>Zn(2+)</name>
        <dbReference type="ChEBI" id="CHEBI:29105"/>
    </cofactor>
</comment>
<dbReference type="Proteomes" id="UP001152320">
    <property type="component" value="Chromosome 20"/>
</dbReference>
<gene>
    <name evidence="22" type="ORF">HOLleu_37275</name>
</gene>
<evidence type="ECO:0000256" key="2">
    <source>
        <dbReference type="ARBA" id="ARBA00001947"/>
    </source>
</evidence>
<feature type="binding site" evidence="17">
    <location>
        <position position="804"/>
    </location>
    <ligand>
        <name>AMP</name>
        <dbReference type="ChEBI" id="CHEBI:456215"/>
    </ligand>
</feature>
<dbReference type="InterPro" id="IPR002073">
    <property type="entry name" value="PDEase_catalytic_dom"/>
</dbReference>
<feature type="region of interest" description="Disordered" evidence="20">
    <location>
        <begin position="99"/>
        <end position="126"/>
    </location>
</feature>
<comment type="cofactor">
    <cofactor evidence="19">
        <name>a divalent metal cation</name>
        <dbReference type="ChEBI" id="CHEBI:60240"/>
    </cofactor>
    <text evidence="19">Binds 2 divalent metal cations per subunit. Site 1 may preferentially bind zinc ions, while site 2 has a preference for magnesium and/or manganese ions.</text>
</comment>
<feature type="domain" description="PDEase" evidence="21">
    <location>
        <begin position="577"/>
        <end position="900"/>
    </location>
</feature>
<evidence type="ECO:0000256" key="18">
    <source>
        <dbReference type="PIRSR" id="PIRSR623088-3"/>
    </source>
</evidence>
<feature type="binding site" evidence="18">
    <location>
        <position position="694"/>
    </location>
    <ligand>
        <name>Zn(2+)</name>
        <dbReference type="ChEBI" id="CHEBI:29105"/>
        <label>2</label>
    </ligand>
</feature>
<dbReference type="InterPro" id="IPR023174">
    <property type="entry name" value="PDEase_CS"/>
</dbReference>
<dbReference type="PROSITE" id="PS51845">
    <property type="entry name" value="PDEASE_I_2"/>
    <property type="match status" value="1"/>
</dbReference>
<feature type="binding site" evidence="18">
    <location>
        <position position="804"/>
    </location>
    <ligand>
        <name>Zn(2+)</name>
        <dbReference type="ChEBI" id="CHEBI:29105"/>
        <label>1</label>
    </ligand>
</feature>
<dbReference type="InterPro" id="IPR003018">
    <property type="entry name" value="GAF"/>
</dbReference>
<dbReference type="GO" id="GO:0007165">
    <property type="term" value="P:signal transduction"/>
    <property type="evidence" value="ECO:0007669"/>
    <property type="project" value="InterPro"/>
</dbReference>
<dbReference type="CDD" id="cd00077">
    <property type="entry name" value="HDc"/>
    <property type="match status" value="1"/>
</dbReference>
<dbReference type="PRINTS" id="PR00387">
    <property type="entry name" value="PDIESTERASE1"/>
</dbReference>
<dbReference type="Gene3D" id="3.30.450.40">
    <property type="match status" value="2"/>
</dbReference>
<keyword evidence="5" id="KW-0140">cGMP</keyword>
<dbReference type="SUPFAM" id="SSF109604">
    <property type="entry name" value="HD-domain/PDEase-like"/>
    <property type="match status" value="1"/>
</dbReference>
<evidence type="ECO:0000256" key="7">
    <source>
        <dbReference type="ARBA" id="ARBA00022723"/>
    </source>
</evidence>
<evidence type="ECO:0000256" key="17">
    <source>
        <dbReference type="PIRSR" id="PIRSR623088-2"/>
    </source>
</evidence>
<evidence type="ECO:0000256" key="11">
    <source>
        <dbReference type="ARBA" id="ARBA00022833"/>
    </source>
</evidence>
<comment type="caution">
    <text evidence="22">The sequence shown here is derived from an EMBL/GenBank/DDBJ whole genome shotgun (WGS) entry which is preliminary data.</text>
</comment>
<feature type="region of interest" description="Disordered" evidence="20">
    <location>
        <begin position="1"/>
        <end position="56"/>
    </location>
</feature>
<keyword evidence="23" id="KW-1185">Reference proteome</keyword>
<evidence type="ECO:0000256" key="3">
    <source>
        <dbReference type="ARBA" id="ARBA00007648"/>
    </source>
</evidence>
<sequence length="934" mass="106112">MQAESAKPKIKPCQGSMSLQPGERMSPYPGGAEGRDKERDNGKEQKGKEFQDPKRKAEFEKMEAWLDSHPEFAHDYFARKATRSMIDGWYIARAMSQSSKPPVAESPHSPSSSSGSNTPVRKVSASEFEVHGSGGSLGRMVQTVDGSPSFLNTGHIMNQGKASPTRSRKTITELKQLDDRQVLMELVKDINNDLDLNSLCHKILQNVLILTKADRGSLFLIQGKGTSQCCLIAKLFDVTCESKVEETKKEVRISWGKGIVGYVAETGETVNIANAYEDPRFNNEIDMLTGYKTRSMLSMPIKDLNGEVIGVAQVINKIGSKDRYEAFTDSDEKVFCQYLQFCGIGINNAKIYERATLEIRRNQVLLELAKVLFEEQSTLSSIVRRIMELTISLMRCERCSVLVVDEMSKKTDENYVPRRKNRRRSGQETNLFSKVFELAYSDLENKTAHNGNNTGCRFPIHIGITGYVATTGEKLNIPDSYKDSRFDPQVDMDTGFHTKQMLCMPIKNASGAIEGVSLLINKLDGTPFNKNDEDMFEAFSIFCGMGIHNTQMYEKVCRAVAKQRVALETLSYHATAPQEEAVRLKKVPVPPCQDIGLHEFKFSEIGMTEDETLTASLRMFLDVDLISKFRINYENMCRWLLSVRKNYRNVTYHNWRHAFTVTQTMFAMIKSGGLSKVLSDLEIMALMVGSLSHDLDHRGTTNNFQVMIESPLAQLYSTSTMEHHHFDQCIMIINSKGNEIFMNLSPEEYSTMIRYLEHAILATDLAVHFKSRGEFFKMVNEGDLDWSDDERKELLRGMMMTACDVSAIAKPWEVQKKVAELVFGEYFEQGDLERVKLNRVPDDMMNREKHYLLPKMQVGFIDAICLPVYESLVKVAPTLEPLLKMCRNNREHWQELSVVNLRKHEQEMKEKEKKLEEKDIDESETPGPSTRGKP</sequence>
<feature type="binding site" evidence="17">
    <location>
        <position position="857"/>
    </location>
    <ligand>
        <name>AMP</name>
        <dbReference type="ChEBI" id="CHEBI:456215"/>
    </ligand>
</feature>
<feature type="region of interest" description="Disordered" evidence="20">
    <location>
        <begin position="904"/>
        <end position="934"/>
    </location>
</feature>
<dbReference type="AlphaFoldDB" id="A0A9Q0YLM7"/>
<feature type="binding site" evidence="18">
    <location>
        <position position="657"/>
    </location>
    <ligand>
        <name>Zn(2+)</name>
        <dbReference type="ChEBI" id="CHEBI:29105"/>
        <label>1</label>
    </ligand>
</feature>
<evidence type="ECO:0000256" key="20">
    <source>
        <dbReference type="SAM" id="MobiDB-lite"/>
    </source>
</evidence>
<evidence type="ECO:0000256" key="19">
    <source>
        <dbReference type="RuleBase" id="RU363067"/>
    </source>
</evidence>
<feature type="active site" description="Proton donor" evidence="16">
    <location>
        <position position="653"/>
    </location>
</feature>
<evidence type="ECO:0000256" key="9">
    <source>
        <dbReference type="ARBA" id="ARBA00022741"/>
    </source>
</evidence>
<keyword evidence="7 18" id="KW-0479">Metal-binding</keyword>
<evidence type="ECO:0000256" key="10">
    <source>
        <dbReference type="ARBA" id="ARBA00022801"/>
    </source>
</evidence>
<feature type="compositionally biased region" description="Basic and acidic residues" evidence="20">
    <location>
        <begin position="904"/>
        <end position="917"/>
    </location>
</feature>
<reference evidence="22" key="1">
    <citation type="submission" date="2021-10" db="EMBL/GenBank/DDBJ databases">
        <title>Tropical sea cucumber genome reveals ecological adaptation and Cuvierian tubules defense mechanism.</title>
        <authorList>
            <person name="Chen T."/>
        </authorList>
    </citation>
    <scope>NUCLEOTIDE SEQUENCE</scope>
    <source>
        <strain evidence="22">Nanhai2018</strain>
        <tissue evidence="22">Muscle</tissue>
    </source>
</reference>
<feature type="binding site" evidence="17">
    <location>
        <position position="694"/>
    </location>
    <ligand>
        <name>AMP</name>
        <dbReference type="ChEBI" id="CHEBI:456215"/>
    </ligand>
</feature>
<evidence type="ECO:0000313" key="23">
    <source>
        <dbReference type="Proteomes" id="UP001152320"/>
    </source>
</evidence>
<keyword evidence="11" id="KW-0862">Zinc</keyword>
<feature type="binding site" evidence="18">
    <location>
        <position position="693"/>
    </location>
    <ligand>
        <name>Zn(2+)</name>
        <dbReference type="ChEBI" id="CHEBI:29105"/>
        <label>1</label>
    </ligand>
</feature>
<feature type="binding site" evidence="18">
    <location>
        <position position="694"/>
    </location>
    <ligand>
        <name>Zn(2+)</name>
        <dbReference type="ChEBI" id="CHEBI:29105"/>
        <label>1</label>
    </ligand>
</feature>
<proteinExistence type="inferred from homology"/>
<dbReference type="EMBL" id="JAIZAY010000020">
    <property type="protein sequence ID" value="KAJ8022392.1"/>
    <property type="molecule type" value="Genomic_DNA"/>
</dbReference>
<evidence type="ECO:0000256" key="15">
    <source>
        <dbReference type="ARBA" id="ARBA00059501"/>
    </source>
</evidence>
<evidence type="ECO:0000259" key="21">
    <source>
        <dbReference type="PROSITE" id="PS51845"/>
    </source>
</evidence>
<keyword evidence="8" id="KW-0677">Repeat</keyword>
<dbReference type="GO" id="GO:0046872">
    <property type="term" value="F:metal ion binding"/>
    <property type="evidence" value="ECO:0007669"/>
    <property type="project" value="UniProtKB-KW"/>
</dbReference>
<accession>A0A9Q0YLM7</accession>
<dbReference type="SUPFAM" id="SSF55781">
    <property type="entry name" value="GAF domain-like"/>
    <property type="match status" value="2"/>
</dbReference>
<dbReference type="FunFam" id="1.10.1300.10:FF:000003">
    <property type="entry name" value="Phosphodiesterase"/>
    <property type="match status" value="1"/>
</dbReference>
<keyword evidence="9" id="KW-0547">Nucleotide-binding</keyword>
<dbReference type="InterPro" id="IPR023088">
    <property type="entry name" value="PDEase"/>
</dbReference>
<feature type="compositionally biased region" description="Low complexity" evidence="20">
    <location>
        <begin position="101"/>
        <end position="119"/>
    </location>
</feature>
<organism evidence="22 23">
    <name type="scientific">Holothuria leucospilota</name>
    <name type="common">Black long sea cucumber</name>
    <name type="synonym">Mertensiothuria leucospilota</name>
    <dbReference type="NCBI Taxonomy" id="206669"/>
    <lineage>
        <taxon>Eukaryota</taxon>
        <taxon>Metazoa</taxon>
        <taxon>Echinodermata</taxon>
        <taxon>Eleutherozoa</taxon>
        <taxon>Echinozoa</taxon>
        <taxon>Holothuroidea</taxon>
        <taxon>Aspidochirotacea</taxon>
        <taxon>Aspidochirotida</taxon>
        <taxon>Holothuriidae</taxon>
        <taxon>Holothuria</taxon>
    </lineage>
</organism>
<dbReference type="PANTHER" id="PTHR11347">
    <property type="entry name" value="CYCLIC NUCLEOTIDE PHOSPHODIESTERASE"/>
    <property type="match status" value="1"/>
</dbReference>
<evidence type="ECO:0000256" key="16">
    <source>
        <dbReference type="PIRSR" id="PIRSR623088-1"/>
    </source>
</evidence>
<dbReference type="GO" id="GO:0030553">
    <property type="term" value="F:cGMP binding"/>
    <property type="evidence" value="ECO:0007669"/>
    <property type="project" value="UniProtKB-KW"/>
</dbReference>
<keyword evidence="12" id="KW-0142">cGMP-binding</keyword>
<keyword evidence="10 19" id="KW-0378">Hydrolase</keyword>
<evidence type="ECO:0000256" key="5">
    <source>
        <dbReference type="ARBA" id="ARBA00022535"/>
    </source>
</evidence>
<dbReference type="Pfam" id="PF00233">
    <property type="entry name" value="PDEase_I"/>
    <property type="match status" value="1"/>
</dbReference>
<evidence type="ECO:0000256" key="13">
    <source>
        <dbReference type="ARBA" id="ARBA00036079"/>
    </source>
</evidence>